<dbReference type="EMBL" id="JAXCEI010000002">
    <property type="protein sequence ID" value="MFA1538481.1"/>
    <property type="molecule type" value="Genomic_DNA"/>
</dbReference>
<evidence type="ECO:0000313" key="1">
    <source>
        <dbReference type="EMBL" id="MFA1538481.1"/>
    </source>
</evidence>
<evidence type="ECO:0000313" key="2">
    <source>
        <dbReference type="Proteomes" id="UP001569963"/>
    </source>
</evidence>
<protein>
    <submittedName>
        <fullName evidence="1">Uncharacterized protein</fullName>
    </submittedName>
</protein>
<reference evidence="1 2" key="1">
    <citation type="submission" date="2023-11" db="EMBL/GenBank/DDBJ databases">
        <title>Actinomadura monticuli sp. nov., isolated from volcanic ash.</title>
        <authorList>
            <person name="Lee S.D."/>
            <person name="Yang H."/>
            <person name="Kim I.S."/>
        </authorList>
    </citation>
    <scope>NUCLEOTIDE SEQUENCE [LARGE SCALE GENOMIC DNA]</scope>
    <source>
        <strain evidence="1 2">DLS-62</strain>
    </source>
</reference>
<proteinExistence type="predicted"/>
<keyword evidence="2" id="KW-1185">Reference proteome</keyword>
<comment type="caution">
    <text evidence="1">The sequence shown here is derived from an EMBL/GenBank/DDBJ whole genome shotgun (WGS) entry which is preliminary data.</text>
</comment>
<accession>A0ABV4Q5R4</accession>
<dbReference type="Proteomes" id="UP001569963">
    <property type="component" value="Unassembled WGS sequence"/>
</dbReference>
<dbReference type="RefSeq" id="WP_371947867.1">
    <property type="nucleotide sequence ID" value="NZ_JAXCEI010000002.1"/>
</dbReference>
<organism evidence="1 2">
    <name type="scientific">Actinomadura monticuli</name>
    <dbReference type="NCBI Taxonomy" id="3097367"/>
    <lineage>
        <taxon>Bacteria</taxon>
        <taxon>Bacillati</taxon>
        <taxon>Actinomycetota</taxon>
        <taxon>Actinomycetes</taxon>
        <taxon>Streptosporangiales</taxon>
        <taxon>Thermomonosporaceae</taxon>
        <taxon>Actinomadura</taxon>
    </lineage>
</organism>
<name>A0ABV4Q5R4_9ACTN</name>
<gene>
    <name evidence="1" type="ORF">SM611_06015</name>
</gene>
<sequence length="61" mass="6418">MLAEENHTRLGNTGGQFAEHGFGGYDRLKAIHAPILARPRPLGGGVLILLEGDGTPQRLAG</sequence>